<dbReference type="EMBL" id="BGZK01000785">
    <property type="protein sequence ID" value="GBP60313.1"/>
    <property type="molecule type" value="Genomic_DNA"/>
</dbReference>
<gene>
    <name evidence="1" type="ORF">EVAR_26725_1</name>
</gene>
<sequence>MNLNLRQIKARLFKHVKPPVLGRGHRTGDGGHQPAVLGGRGGQCLISELVKPRCPARPALMHDERVGTHLESDDTNSFPENVEARRLRASGIQFATNKREISSTSAEKLIPYQSLTGDVTCPGKNSELRKGAHPPCFDVIYDPRLCKTKE</sequence>
<accession>A0A4C1XAU7</accession>
<dbReference type="Proteomes" id="UP000299102">
    <property type="component" value="Unassembled WGS sequence"/>
</dbReference>
<proteinExistence type="predicted"/>
<dbReference type="AlphaFoldDB" id="A0A4C1XAU7"/>
<keyword evidence="2" id="KW-1185">Reference proteome</keyword>
<protein>
    <submittedName>
        <fullName evidence="1">Uncharacterized protein</fullName>
    </submittedName>
</protein>
<comment type="caution">
    <text evidence="1">The sequence shown here is derived from an EMBL/GenBank/DDBJ whole genome shotgun (WGS) entry which is preliminary data.</text>
</comment>
<organism evidence="1 2">
    <name type="scientific">Eumeta variegata</name>
    <name type="common">Bagworm moth</name>
    <name type="synonym">Eumeta japonica</name>
    <dbReference type="NCBI Taxonomy" id="151549"/>
    <lineage>
        <taxon>Eukaryota</taxon>
        <taxon>Metazoa</taxon>
        <taxon>Ecdysozoa</taxon>
        <taxon>Arthropoda</taxon>
        <taxon>Hexapoda</taxon>
        <taxon>Insecta</taxon>
        <taxon>Pterygota</taxon>
        <taxon>Neoptera</taxon>
        <taxon>Endopterygota</taxon>
        <taxon>Lepidoptera</taxon>
        <taxon>Glossata</taxon>
        <taxon>Ditrysia</taxon>
        <taxon>Tineoidea</taxon>
        <taxon>Psychidae</taxon>
        <taxon>Oiketicinae</taxon>
        <taxon>Eumeta</taxon>
    </lineage>
</organism>
<name>A0A4C1XAU7_EUMVA</name>
<evidence type="ECO:0000313" key="1">
    <source>
        <dbReference type="EMBL" id="GBP60313.1"/>
    </source>
</evidence>
<reference evidence="1 2" key="1">
    <citation type="journal article" date="2019" name="Commun. Biol.">
        <title>The bagworm genome reveals a unique fibroin gene that provides high tensile strength.</title>
        <authorList>
            <person name="Kono N."/>
            <person name="Nakamura H."/>
            <person name="Ohtoshi R."/>
            <person name="Tomita M."/>
            <person name="Numata K."/>
            <person name="Arakawa K."/>
        </authorList>
    </citation>
    <scope>NUCLEOTIDE SEQUENCE [LARGE SCALE GENOMIC DNA]</scope>
</reference>
<evidence type="ECO:0000313" key="2">
    <source>
        <dbReference type="Proteomes" id="UP000299102"/>
    </source>
</evidence>